<name>A0ABR2FF79_9ROSI</name>
<dbReference type="EMBL" id="JBBPBM010000006">
    <property type="protein sequence ID" value="KAK8579456.1"/>
    <property type="molecule type" value="Genomic_DNA"/>
</dbReference>
<reference evidence="1 2" key="1">
    <citation type="journal article" date="2024" name="G3 (Bethesda)">
        <title>Genome assembly of Hibiscus sabdariffa L. provides insights into metabolisms of medicinal natural products.</title>
        <authorList>
            <person name="Kim T."/>
        </authorList>
    </citation>
    <scope>NUCLEOTIDE SEQUENCE [LARGE SCALE GENOMIC DNA]</scope>
    <source>
        <strain evidence="1">TK-2024</strain>
        <tissue evidence="1">Old leaves</tissue>
    </source>
</reference>
<evidence type="ECO:0000313" key="1">
    <source>
        <dbReference type="EMBL" id="KAK8579456.1"/>
    </source>
</evidence>
<accession>A0ABR2FF79</accession>
<gene>
    <name evidence="1" type="ORF">V6N12_069781</name>
</gene>
<sequence length="232" mass="27199">MGKLNMYDFSQNLAPRKIHPHSDVVTAFANTGFEHIIKSTNVSRHYRPFLEAVLKRYNKRNRCFEFGADDSIRLYITLGDVLRIIGLPINGRPVIENESKINPNHLCSTYFGKENILQRKGDDISLSVLIENFGDYRPSGMVEELHFYVRLFIFERIPWVVSQCLCAKSSLPYDFMEPEENRDHRPRKFPLMVGWHELMTRASRNLMGVLTDLTFINYFKQLSQDNISLNWY</sequence>
<dbReference type="Proteomes" id="UP001472677">
    <property type="component" value="Unassembled WGS sequence"/>
</dbReference>
<keyword evidence="2" id="KW-1185">Reference proteome</keyword>
<evidence type="ECO:0000313" key="2">
    <source>
        <dbReference type="Proteomes" id="UP001472677"/>
    </source>
</evidence>
<protein>
    <submittedName>
        <fullName evidence="1">Uncharacterized protein</fullName>
    </submittedName>
</protein>
<organism evidence="1 2">
    <name type="scientific">Hibiscus sabdariffa</name>
    <name type="common">roselle</name>
    <dbReference type="NCBI Taxonomy" id="183260"/>
    <lineage>
        <taxon>Eukaryota</taxon>
        <taxon>Viridiplantae</taxon>
        <taxon>Streptophyta</taxon>
        <taxon>Embryophyta</taxon>
        <taxon>Tracheophyta</taxon>
        <taxon>Spermatophyta</taxon>
        <taxon>Magnoliopsida</taxon>
        <taxon>eudicotyledons</taxon>
        <taxon>Gunneridae</taxon>
        <taxon>Pentapetalae</taxon>
        <taxon>rosids</taxon>
        <taxon>malvids</taxon>
        <taxon>Malvales</taxon>
        <taxon>Malvaceae</taxon>
        <taxon>Malvoideae</taxon>
        <taxon>Hibiscus</taxon>
    </lineage>
</organism>
<proteinExistence type="predicted"/>
<comment type="caution">
    <text evidence="1">The sequence shown here is derived from an EMBL/GenBank/DDBJ whole genome shotgun (WGS) entry which is preliminary data.</text>
</comment>